<feature type="region of interest" description="Disordered" evidence="1">
    <location>
        <begin position="498"/>
        <end position="517"/>
    </location>
</feature>
<feature type="compositionally biased region" description="Basic and acidic residues" evidence="1">
    <location>
        <begin position="608"/>
        <end position="620"/>
    </location>
</feature>
<feature type="compositionally biased region" description="Basic and acidic residues" evidence="1">
    <location>
        <begin position="586"/>
        <end position="599"/>
    </location>
</feature>
<feature type="compositionally biased region" description="Basic and acidic residues" evidence="1">
    <location>
        <begin position="318"/>
        <end position="329"/>
    </location>
</feature>
<feature type="region of interest" description="Disordered" evidence="1">
    <location>
        <begin position="525"/>
        <end position="545"/>
    </location>
</feature>
<feature type="region of interest" description="Disordered" evidence="1">
    <location>
        <begin position="245"/>
        <end position="335"/>
    </location>
</feature>
<organism evidence="2 3">
    <name type="scientific">Mycena albidolilacea</name>
    <dbReference type="NCBI Taxonomy" id="1033008"/>
    <lineage>
        <taxon>Eukaryota</taxon>
        <taxon>Fungi</taxon>
        <taxon>Dikarya</taxon>
        <taxon>Basidiomycota</taxon>
        <taxon>Agaricomycotina</taxon>
        <taxon>Agaricomycetes</taxon>
        <taxon>Agaricomycetidae</taxon>
        <taxon>Agaricales</taxon>
        <taxon>Marasmiineae</taxon>
        <taxon>Mycenaceae</taxon>
        <taxon>Mycena</taxon>
    </lineage>
</organism>
<keyword evidence="3" id="KW-1185">Reference proteome</keyword>
<dbReference type="Proteomes" id="UP001218218">
    <property type="component" value="Unassembled WGS sequence"/>
</dbReference>
<sequence length="636" mass="69528">MRKCPELSKLPKALHISSVNFRRQTPGSIGGLWQASTSNTRLDRNHPSDLLPGKKRAVLWAPPCNVFTLGAIPMGLLLNPDDMARRAGYNRSSVLLDSQQRVVGGPDSFDSWNARLARGRGAVAPMLLNEPHHTRHAMSLQMQSSRDVRTHHRVAMLRRFKTAVCLVAIRGAAAKEVGGGKRFKLVFDEKDAERGWILPGWTYYLRPSLELVRMPYPELVGVLRPALADLWTRGTAVEAQWTAASLGGGTRSSHSNNASGYRSKTGAPPSYALPESRHASSSRSPPGRTLQTASPPTTTESTRSKSKRQNGPFSEYDGVPKNRDHERARTTNTDGVRATTAKVKHVEADSLRGQRQQKGDTSRAVLLDKRNVFNFDDLSLALLPDAPDFDPFSARVAEQADFGRAQKKPDVSQTSVANASLVPDLGVSDLAVRLLPDAPDFDPFPTLPVRVRSTPPSATTASESITSKAKAAAVIASVDDPSARDDFNTFGLFAQIPNIPRDGDSGQLAMPARASMPTAAASAAPLLISNRPSQKPKSTRPGPDEWAAIGRKIEAAIALGQDEEGPMRWDASRASSQQGQSSGHPALEEKERDKNKETAQSRLARMLYQRDDVVRPNSKDRKAKRIPWQTHRFEEK</sequence>
<evidence type="ECO:0000313" key="2">
    <source>
        <dbReference type="EMBL" id="KAJ7318104.1"/>
    </source>
</evidence>
<feature type="compositionally biased region" description="Polar residues" evidence="1">
    <location>
        <begin position="279"/>
        <end position="293"/>
    </location>
</feature>
<name>A0AAD6ZD96_9AGAR</name>
<protein>
    <submittedName>
        <fullName evidence="2">Uncharacterized protein</fullName>
    </submittedName>
</protein>
<dbReference type="AlphaFoldDB" id="A0AAD6ZD96"/>
<comment type="caution">
    <text evidence="2">The sequence shown here is derived from an EMBL/GenBank/DDBJ whole genome shotgun (WGS) entry which is preliminary data.</text>
</comment>
<proteinExistence type="predicted"/>
<gene>
    <name evidence="2" type="ORF">DFH08DRAFT_892660</name>
</gene>
<dbReference type="EMBL" id="JARIHO010000059">
    <property type="protein sequence ID" value="KAJ7318104.1"/>
    <property type="molecule type" value="Genomic_DNA"/>
</dbReference>
<feature type="region of interest" description="Disordered" evidence="1">
    <location>
        <begin position="564"/>
        <end position="636"/>
    </location>
</feature>
<evidence type="ECO:0000313" key="3">
    <source>
        <dbReference type="Proteomes" id="UP001218218"/>
    </source>
</evidence>
<reference evidence="2" key="1">
    <citation type="submission" date="2023-03" db="EMBL/GenBank/DDBJ databases">
        <title>Massive genome expansion in bonnet fungi (Mycena s.s.) driven by repeated elements and novel gene families across ecological guilds.</title>
        <authorList>
            <consortium name="Lawrence Berkeley National Laboratory"/>
            <person name="Harder C.B."/>
            <person name="Miyauchi S."/>
            <person name="Viragh M."/>
            <person name="Kuo A."/>
            <person name="Thoen E."/>
            <person name="Andreopoulos B."/>
            <person name="Lu D."/>
            <person name="Skrede I."/>
            <person name="Drula E."/>
            <person name="Henrissat B."/>
            <person name="Morin E."/>
            <person name="Kohler A."/>
            <person name="Barry K."/>
            <person name="LaButti K."/>
            <person name="Morin E."/>
            <person name="Salamov A."/>
            <person name="Lipzen A."/>
            <person name="Mereny Z."/>
            <person name="Hegedus B."/>
            <person name="Baldrian P."/>
            <person name="Stursova M."/>
            <person name="Weitz H."/>
            <person name="Taylor A."/>
            <person name="Grigoriev I.V."/>
            <person name="Nagy L.G."/>
            <person name="Martin F."/>
            <person name="Kauserud H."/>
        </authorList>
    </citation>
    <scope>NUCLEOTIDE SEQUENCE</scope>
    <source>
        <strain evidence="2">CBHHK002</strain>
    </source>
</reference>
<accession>A0AAD6ZD96</accession>
<evidence type="ECO:0000256" key="1">
    <source>
        <dbReference type="SAM" id="MobiDB-lite"/>
    </source>
</evidence>
<feature type="compositionally biased region" description="Polar residues" evidence="1">
    <location>
        <begin position="251"/>
        <end position="262"/>
    </location>
</feature>